<dbReference type="Pfam" id="PF02518">
    <property type="entry name" value="HATPase_c"/>
    <property type="match status" value="1"/>
</dbReference>
<sequence length="585" mass="67160">MRIWQKFLSSSLVLAALICLMMTSAFRLYQAETAAEKIQKRTAYALSITHSLEKALKDQALALKDFVVLGYNITNMIQFQKIRSNFLIDLDKLEFVMDEVPELSFVRRRHAFLTHLANTIDSKNNLVTSQQDLQAINSYIQDITFYLADISQKAQKQNNTANERVARIRKMNTNFQFLGIIGIFLIFLFKLIMIILPVIRSLHKLQIGVAKIGAGDLNYHLDIKTNDEIEQLADEFNQMTMKLRDFYYSLESRVSERTSELFELNQDLQTEIVDRRKAEINLKQSQIQLTQKAQELEQALQELQQTQIQLIQNEKMSSLGQLVAGIAHEINNPVNFIHGNITPLEECFQNLIQLINLYQTYYPQPVDEIQYYMEDIDLPFIVEDTSKIIASLDVGAKRIREIVLSLRNFSRLDEADIKEVNIHEGIDNTLLILQHRIKGKPQEAEIEVIKNYGDLPVVECYPGQLNQVFMNIISNAIDALEEHRNKNSLSDINTCNKRIYIQTKLIKNDRIAIHIVDNGMGIPEESRNRIFDPFFTTKPIGKGTGLGLSISYQVITAKHEGKLQCITTPGKGTEFIIELPIKQHN</sequence>
<feature type="domain" description="Histidine kinase" evidence="10">
    <location>
        <begin position="325"/>
        <end position="583"/>
    </location>
</feature>
<dbReference type="RefSeq" id="WP_190558785.1">
    <property type="nucleotide sequence ID" value="NZ_JACJQU010000003.1"/>
</dbReference>
<comment type="subcellular location">
    <subcellularLocation>
        <location evidence="2">Membrane</location>
    </subcellularLocation>
</comment>
<proteinExistence type="predicted"/>
<dbReference type="GO" id="GO:0016020">
    <property type="term" value="C:membrane"/>
    <property type="evidence" value="ECO:0007669"/>
    <property type="project" value="UniProtKB-SubCell"/>
</dbReference>
<comment type="caution">
    <text evidence="12">The sequence shown here is derived from an EMBL/GenBank/DDBJ whole genome shotgun (WGS) entry which is preliminary data.</text>
</comment>
<evidence type="ECO:0000256" key="8">
    <source>
        <dbReference type="SAM" id="Coils"/>
    </source>
</evidence>
<keyword evidence="9" id="KW-0812">Transmembrane</keyword>
<dbReference type="Gene3D" id="3.30.565.10">
    <property type="entry name" value="Histidine kinase-like ATPase, C-terminal domain"/>
    <property type="match status" value="1"/>
</dbReference>
<keyword evidence="9" id="KW-1133">Transmembrane helix</keyword>
<dbReference type="Gene3D" id="1.10.287.130">
    <property type="match status" value="1"/>
</dbReference>
<evidence type="ECO:0000256" key="3">
    <source>
        <dbReference type="ARBA" id="ARBA00012438"/>
    </source>
</evidence>
<dbReference type="SUPFAM" id="SSF158472">
    <property type="entry name" value="HAMP domain-like"/>
    <property type="match status" value="1"/>
</dbReference>
<dbReference type="PANTHER" id="PTHR43065:SF50">
    <property type="entry name" value="HISTIDINE KINASE"/>
    <property type="match status" value="1"/>
</dbReference>
<dbReference type="Proteomes" id="UP000662185">
    <property type="component" value="Unassembled WGS sequence"/>
</dbReference>
<dbReference type="SMART" id="SM00304">
    <property type="entry name" value="HAMP"/>
    <property type="match status" value="1"/>
</dbReference>
<dbReference type="CDD" id="cd00082">
    <property type="entry name" value="HisKA"/>
    <property type="match status" value="1"/>
</dbReference>
<dbReference type="InterPro" id="IPR003660">
    <property type="entry name" value="HAMP_dom"/>
</dbReference>
<dbReference type="InterPro" id="IPR036890">
    <property type="entry name" value="HATPase_C_sf"/>
</dbReference>
<reference evidence="13" key="1">
    <citation type="journal article" date="2020" name="ISME J.">
        <title>Comparative genomics reveals insights into cyanobacterial evolution and habitat adaptation.</title>
        <authorList>
            <person name="Chen M.Y."/>
            <person name="Teng W.K."/>
            <person name="Zhao L."/>
            <person name="Hu C.X."/>
            <person name="Zhou Y.K."/>
            <person name="Han B.P."/>
            <person name="Song L.R."/>
            <person name="Shu W.S."/>
        </authorList>
    </citation>
    <scope>NUCLEOTIDE SEQUENCE [LARGE SCALE GENOMIC DNA]</scope>
    <source>
        <strain evidence="13">FACHB-251</strain>
    </source>
</reference>
<dbReference type="SUPFAM" id="SSF55874">
    <property type="entry name" value="ATPase domain of HSP90 chaperone/DNA topoisomerase II/histidine kinase"/>
    <property type="match status" value="1"/>
</dbReference>
<keyword evidence="7" id="KW-0902">Two-component regulatory system</keyword>
<dbReference type="InterPro" id="IPR005467">
    <property type="entry name" value="His_kinase_dom"/>
</dbReference>
<dbReference type="Gene3D" id="6.10.340.10">
    <property type="match status" value="1"/>
</dbReference>
<dbReference type="EMBL" id="JACJQU010000003">
    <property type="protein sequence ID" value="MBD2293408.1"/>
    <property type="molecule type" value="Genomic_DNA"/>
</dbReference>
<dbReference type="AlphaFoldDB" id="A0A927A0G8"/>
<dbReference type="PROSITE" id="PS50885">
    <property type="entry name" value="HAMP"/>
    <property type="match status" value="1"/>
</dbReference>
<dbReference type="InterPro" id="IPR036097">
    <property type="entry name" value="HisK_dim/P_sf"/>
</dbReference>
<protein>
    <recommendedName>
        <fullName evidence="3">histidine kinase</fullName>
        <ecNumber evidence="3">2.7.13.3</ecNumber>
    </recommendedName>
</protein>
<gene>
    <name evidence="12" type="ORF">H6G06_07880</name>
</gene>
<evidence type="ECO:0000256" key="5">
    <source>
        <dbReference type="ARBA" id="ARBA00022679"/>
    </source>
</evidence>
<keyword evidence="9" id="KW-0472">Membrane</keyword>
<keyword evidence="6" id="KW-0418">Kinase</keyword>
<organism evidence="12 13">
    <name type="scientific">Anabaena sphaerica FACHB-251</name>
    <dbReference type="NCBI Taxonomy" id="2692883"/>
    <lineage>
        <taxon>Bacteria</taxon>
        <taxon>Bacillati</taxon>
        <taxon>Cyanobacteriota</taxon>
        <taxon>Cyanophyceae</taxon>
        <taxon>Nostocales</taxon>
        <taxon>Nostocaceae</taxon>
        <taxon>Anabaena</taxon>
    </lineage>
</organism>
<feature type="transmembrane region" description="Helical" evidence="9">
    <location>
        <begin position="177"/>
        <end position="199"/>
    </location>
</feature>
<dbReference type="PRINTS" id="PR00344">
    <property type="entry name" value="BCTRLSENSOR"/>
</dbReference>
<accession>A0A927A0G8</accession>
<dbReference type="CDD" id="cd06225">
    <property type="entry name" value="HAMP"/>
    <property type="match status" value="1"/>
</dbReference>
<evidence type="ECO:0000256" key="4">
    <source>
        <dbReference type="ARBA" id="ARBA00022553"/>
    </source>
</evidence>
<dbReference type="PANTHER" id="PTHR43065">
    <property type="entry name" value="SENSOR HISTIDINE KINASE"/>
    <property type="match status" value="1"/>
</dbReference>
<dbReference type="InterPro" id="IPR003594">
    <property type="entry name" value="HATPase_dom"/>
</dbReference>
<evidence type="ECO:0000313" key="12">
    <source>
        <dbReference type="EMBL" id="MBD2293408.1"/>
    </source>
</evidence>
<dbReference type="SMART" id="SM00387">
    <property type="entry name" value="HATPase_c"/>
    <property type="match status" value="1"/>
</dbReference>
<keyword evidence="5" id="KW-0808">Transferase</keyword>
<keyword evidence="8" id="KW-0175">Coiled coil</keyword>
<evidence type="ECO:0000256" key="7">
    <source>
        <dbReference type="ARBA" id="ARBA00023012"/>
    </source>
</evidence>
<dbReference type="PROSITE" id="PS50109">
    <property type="entry name" value="HIS_KIN"/>
    <property type="match status" value="1"/>
</dbReference>
<evidence type="ECO:0000256" key="1">
    <source>
        <dbReference type="ARBA" id="ARBA00000085"/>
    </source>
</evidence>
<comment type="catalytic activity">
    <reaction evidence="1">
        <text>ATP + protein L-histidine = ADP + protein N-phospho-L-histidine.</text>
        <dbReference type="EC" id="2.7.13.3"/>
    </reaction>
</comment>
<evidence type="ECO:0000256" key="6">
    <source>
        <dbReference type="ARBA" id="ARBA00022777"/>
    </source>
</evidence>
<dbReference type="EC" id="2.7.13.3" evidence="3"/>
<dbReference type="Pfam" id="PF00672">
    <property type="entry name" value="HAMP"/>
    <property type="match status" value="1"/>
</dbReference>
<name>A0A927A0G8_9NOST</name>
<dbReference type="InterPro" id="IPR004358">
    <property type="entry name" value="Sig_transdc_His_kin-like_C"/>
</dbReference>
<evidence type="ECO:0000256" key="2">
    <source>
        <dbReference type="ARBA" id="ARBA00004370"/>
    </source>
</evidence>
<evidence type="ECO:0000259" key="10">
    <source>
        <dbReference type="PROSITE" id="PS50109"/>
    </source>
</evidence>
<keyword evidence="13" id="KW-1185">Reference proteome</keyword>
<evidence type="ECO:0000259" key="11">
    <source>
        <dbReference type="PROSITE" id="PS50885"/>
    </source>
</evidence>
<feature type="domain" description="HAMP" evidence="11">
    <location>
        <begin position="196"/>
        <end position="248"/>
    </location>
</feature>
<feature type="coiled-coil region" evidence="8">
    <location>
        <begin position="275"/>
        <end position="316"/>
    </location>
</feature>
<dbReference type="InterPro" id="IPR003661">
    <property type="entry name" value="HisK_dim/P_dom"/>
</dbReference>
<evidence type="ECO:0000313" key="13">
    <source>
        <dbReference type="Proteomes" id="UP000662185"/>
    </source>
</evidence>
<keyword evidence="4" id="KW-0597">Phosphoprotein</keyword>
<dbReference type="GO" id="GO:0000155">
    <property type="term" value="F:phosphorelay sensor kinase activity"/>
    <property type="evidence" value="ECO:0007669"/>
    <property type="project" value="InterPro"/>
</dbReference>
<evidence type="ECO:0000256" key="9">
    <source>
        <dbReference type="SAM" id="Phobius"/>
    </source>
</evidence>
<dbReference type="SUPFAM" id="SSF47384">
    <property type="entry name" value="Homodimeric domain of signal transducing histidine kinase"/>
    <property type="match status" value="1"/>
</dbReference>